<dbReference type="EMBL" id="CP018076">
    <property type="protein sequence ID" value="APE43008.1"/>
    <property type="molecule type" value="Genomic_DNA"/>
</dbReference>
<comment type="similarity">
    <text evidence="2 7">Belongs to the MgtC/SapB family.</text>
</comment>
<keyword evidence="5 7" id="KW-1133">Transmembrane helix</keyword>
<evidence type="ECO:0000256" key="4">
    <source>
        <dbReference type="ARBA" id="ARBA00022692"/>
    </source>
</evidence>
<accession>A0A1J0WFP4</accession>
<evidence type="ECO:0000256" key="7">
    <source>
        <dbReference type="RuleBase" id="RU365041"/>
    </source>
</evidence>
<comment type="subcellular location">
    <subcellularLocation>
        <location evidence="7">Cell inner membrane</location>
        <topology evidence="7">Multi-pass membrane protein</topology>
    </subcellularLocation>
    <subcellularLocation>
        <location evidence="1">Cell membrane</location>
        <topology evidence="1">Multi-pass membrane protein</topology>
    </subcellularLocation>
</comment>
<keyword evidence="3" id="KW-1003">Cell membrane</keyword>
<evidence type="ECO:0000259" key="8">
    <source>
        <dbReference type="Pfam" id="PF02308"/>
    </source>
</evidence>
<keyword evidence="10" id="KW-1185">Reference proteome</keyword>
<dbReference type="KEGG" id="suam:BOO69_05920"/>
<dbReference type="PRINTS" id="PR01837">
    <property type="entry name" value="MGTCSAPBPROT"/>
</dbReference>
<dbReference type="InterPro" id="IPR003416">
    <property type="entry name" value="MgtC/SapB/SrpB/YhiD_fam"/>
</dbReference>
<dbReference type="PANTHER" id="PTHR33778:SF1">
    <property type="entry name" value="MAGNESIUM TRANSPORTER YHID-RELATED"/>
    <property type="match status" value="1"/>
</dbReference>
<dbReference type="Proteomes" id="UP000181897">
    <property type="component" value="Chromosome"/>
</dbReference>
<dbReference type="RefSeq" id="WP_071971186.1">
    <property type="nucleotide sequence ID" value="NZ_CP018076.1"/>
</dbReference>
<dbReference type="Pfam" id="PF02308">
    <property type="entry name" value="MgtC"/>
    <property type="match status" value="1"/>
</dbReference>
<reference evidence="9 10" key="1">
    <citation type="submission" date="2016-11" db="EMBL/GenBank/DDBJ databases">
        <title>Complete genome sequence of Sulfitobacter sp. AM1-D1, a toxic bacteria associated with marine dinoflagellate Alexandrium minutum in East China Sea.</title>
        <authorList>
            <person name="Yang Q."/>
            <person name="Zhang X."/>
            <person name="Tian X."/>
        </authorList>
    </citation>
    <scope>NUCLEOTIDE SEQUENCE [LARGE SCALE GENOMIC DNA]</scope>
    <source>
        <strain evidence="9 10">AM1-D1</strain>
    </source>
</reference>
<evidence type="ECO:0000256" key="1">
    <source>
        <dbReference type="ARBA" id="ARBA00004651"/>
    </source>
</evidence>
<evidence type="ECO:0000256" key="5">
    <source>
        <dbReference type="ARBA" id="ARBA00022989"/>
    </source>
</evidence>
<dbReference type="STRING" id="1917485.BOO69_05920"/>
<evidence type="ECO:0000256" key="3">
    <source>
        <dbReference type="ARBA" id="ARBA00022475"/>
    </source>
</evidence>
<feature type="transmembrane region" description="Helical" evidence="7">
    <location>
        <begin position="52"/>
        <end position="74"/>
    </location>
</feature>
<keyword evidence="7" id="KW-0997">Cell inner membrane</keyword>
<evidence type="ECO:0000313" key="9">
    <source>
        <dbReference type="EMBL" id="APE43008.1"/>
    </source>
</evidence>
<dbReference type="OrthoDB" id="9811198at2"/>
<keyword evidence="6 7" id="KW-0472">Membrane</keyword>
<gene>
    <name evidence="9" type="ORF">BOO69_05920</name>
</gene>
<evidence type="ECO:0000256" key="2">
    <source>
        <dbReference type="ARBA" id="ARBA00009298"/>
    </source>
</evidence>
<dbReference type="GO" id="GO:0005886">
    <property type="term" value="C:plasma membrane"/>
    <property type="evidence" value="ECO:0007669"/>
    <property type="project" value="UniProtKB-SubCell"/>
</dbReference>
<keyword evidence="4 7" id="KW-0812">Transmembrane</keyword>
<dbReference type="InterPro" id="IPR049177">
    <property type="entry name" value="MgtC_SapB_SrpB_YhiD_N"/>
</dbReference>
<dbReference type="PANTHER" id="PTHR33778">
    <property type="entry name" value="PROTEIN MGTC"/>
    <property type="match status" value="1"/>
</dbReference>
<feature type="domain" description="MgtC/SapB/SrpB/YhiD N-terminal" evidence="8">
    <location>
        <begin position="26"/>
        <end position="155"/>
    </location>
</feature>
<dbReference type="AlphaFoldDB" id="A0A1J0WFP4"/>
<evidence type="ECO:0000256" key="6">
    <source>
        <dbReference type="ARBA" id="ARBA00023136"/>
    </source>
</evidence>
<feature type="transmembrane region" description="Helical" evidence="7">
    <location>
        <begin position="118"/>
        <end position="150"/>
    </location>
</feature>
<sequence>MFETIAADLTNSFSATPMSVAALRMGMALLFGAIIGFEREWRAKPAGLRTHMLISLAACVFILVAFEISALDFGDDDTRRVDPLRLIEAVTAGVAFLAAGAIFTSGGNVKNLTTGASMWLAGAIGLCCGAGRVPLAALATVLALLVLILLTWVERRSPMMSDDPD</sequence>
<evidence type="ECO:0000313" key="10">
    <source>
        <dbReference type="Proteomes" id="UP000181897"/>
    </source>
</evidence>
<protein>
    <recommendedName>
        <fullName evidence="7">Protein MgtC</fullName>
    </recommendedName>
</protein>
<organism evidence="9 10">
    <name type="scientific">Sulfitobacter alexandrii</name>
    <dbReference type="NCBI Taxonomy" id="1917485"/>
    <lineage>
        <taxon>Bacteria</taxon>
        <taxon>Pseudomonadati</taxon>
        <taxon>Pseudomonadota</taxon>
        <taxon>Alphaproteobacteria</taxon>
        <taxon>Rhodobacterales</taxon>
        <taxon>Roseobacteraceae</taxon>
        <taxon>Sulfitobacter</taxon>
    </lineage>
</organism>
<feature type="transmembrane region" description="Helical" evidence="7">
    <location>
        <begin position="21"/>
        <end position="37"/>
    </location>
</feature>
<feature type="transmembrane region" description="Helical" evidence="7">
    <location>
        <begin position="86"/>
        <end position="106"/>
    </location>
</feature>
<name>A0A1J0WFP4_9RHOB</name>
<proteinExistence type="inferred from homology"/>